<dbReference type="Pfam" id="PF12248">
    <property type="entry name" value="Methyltransf_FA"/>
    <property type="match status" value="1"/>
</dbReference>
<reference evidence="6" key="1">
    <citation type="submission" date="2022-01" db="EMBL/GenBank/DDBJ databases">
        <authorList>
            <person name="Braso-Vives M."/>
        </authorList>
    </citation>
    <scope>NUCLEOTIDE SEQUENCE</scope>
</reference>
<sequence>MANVYEEPWAPPDTSPGSNVNYEQACDVRLAFRTGNGNQRQQRDSFSAAELNSAEGADSSARASDGNTQVSEIYGICTTDESTDTDDPPDSARGRPSTKPRGRGWVIAVLGLCALVGLTAAALVQYHRTADSTEPLLVSINNQLEANGRALQDVLLSLKTSKLRGDMPDRYVTVPKVLTMNGTGVSHIGRTYHQALTTTLTSVERYRPTKPPVPRTEDPLPTVEGYTVRKGICPGNNIMPIYGTSLQDCAERCTNHPECVAFIFSKAHRCYPKTKTCDEPRKTYNMNLLYDKKIGAPPMVKGYTIRHRYCGVNNLWSLYGAGITLQDCAQRCDAHPECTAFLHVDGACFPKAKPKSKSCTDNSTPGSTFYEKETVCKIKATGMTYRHQWDLPPVTSPPFRFEVKAKHDIHIALSGENEDSEEMYKIVIGGWRNQQSAIQNQGHPMVKVKTPGIASPAYFRTFYISWAPDGNISVSKASGIPFMAWKDPNPQPIRHVGYSTGFGSSGVWEFCSNDPAERQPKGLWPMNVRFGPRDMTGNRNDGRAIGTIPAHGPDNEEYGSYRFTGKRMSRMLIPFKKSLDIRYSMTILVHVRTDVPSLPLPDFMSDSWGLLRAWKARAPPADKAGPAGQLTGRTMRTGQTYTPRRRLWPGRRLRATDQTRGANSDVPNLVPNKWTYVGISYNYRDGEVALWMDNIKVAHKLIGSAERRALFPIEVGYNGQASKHFSGQLSCLQLYDYALTREQIAAARNKCKVDESRLCDPNWHSHGSRCFRVFSPAGPYAAAKAMCARHDSRVALPKDLATNSFIVQLRNKVSRQLATWIGLRDDKEEGKHVWEDGEALGRFRAWGPGEPNNAPGDSDCVRIEAANGVLGANRWRDFPCNGGNFGVICEKGQVNACPSGWTRLDPFCFMYVDEPASFDDADKVCRNLGASLHTASDEKGVRLMQGLARTDPFPFLNNWLLLQHQVPVAGSGQAENNWSFHHQEGTTRDANPS</sequence>
<gene>
    <name evidence="6" type="primary">MRC2</name>
    <name evidence="6" type="ORF">BLAG_LOCUS11931</name>
</gene>
<dbReference type="Pfam" id="PF00059">
    <property type="entry name" value="Lectin_C"/>
    <property type="match status" value="1"/>
</dbReference>
<evidence type="ECO:0000256" key="1">
    <source>
        <dbReference type="ARBA" id="ARBA00022737"/>
    </source>
</evidence>
<organism evidence="6 7">
    <name type="scientific">Branchiostoma lanceolatum</name>
    <name type="common">Common lancelet</name>
    <name type="synonym">Amphioxus lanceolatum</name>
    <dbReference type="NCBI Taxonomy" id="7740"/>
    <lineage>
        <taxon>Eukaryota</taxon>
        <taxon>Metazoa</taxon>
        <taxon>Chordata</taxon>
        <taxon>Cephalochordata</taxon>
        <taxon>Leptocardii</taxon>
        <taxon>Amphioxiformes</taxon>
        <taxon>Branchiostomatidae</taxon>
        <taxon>Branchiostoma</taxon>
    </lineage>
</organism>
<dbReference type="OrthoDB" id="2142040at2759"/>
<proteinExistence type="predicted"/>
<dbReference type="SUPFAM" id="SSF56436">
    <property type="entry name" value="C-type lectin-like"/>
    <property type="match status" value="2"/>
</dbReference>
<dbReference type="GO" id="GO:0006508">
    <property type="term" value="P:proteolysis"/>
    <property type="evidence" value="ECO:0007669"/>
    <property type="project" value="InterPro"/>
</dbReference>
<accession>A0A8J9ZBQ9</accession>
<dbReference type="Gene3D" id="3.10.100.10">
    <property type="entry name" value="Mannose-Binding Protein A, subunit A"/>
    <property type="match status" value="2"/>
</dbReference>
<feature type="domain" description="C-type lectin" evidence="5">
    <location>
        <begin position="766"/>
        <end position="881"/>
    </location>
</feature>
<feature type="region of interest" description="Disordered" evidence="3">
    <location>
        <begin position="1"/>
        <end position="66"/>
    </location>
</feature>
<keyword evidence="2" id="KW-1015">Disulfide bond</keyword>
<dbReference type="SUPFAM" id="SSF49899">
    <property type="entry name" value="Concanavalin A-like lectins/glucanases"/>
    <property type="match status" value="1"/>
</dbReference>
<feature type="region of interest" description="Disordered" evidence="3">
    <location>
        <begin position="529"/>
        <end position="551"/>
    </location>
</feature>
<dbReference type="Pfam" id="PF00024">
    <property type="entry name" value="PAN_1"/>
    <property type="match status" value="1"/>
</dbReference>
<evidence type="ECO:0000259" key="5">
    <source>
        <dbReference type="PROSITE" id="PS50041"/>
    </source>
</evidence>
<dbReference type="Proteomes" id="UP000838412">
    <property type="component" value="Chromosome 19"/>
</dbReference>
<dbReference type="PANTHER" id="PTHR47635">
    <property type="entry name" value="CUB DOMAIN-CONTAINING PROTEIN"/>
    <property type="match status" value="1"/>
</dbReference>
<dbReference type="PANTHER" id="PTHR47635:SF2">
    <property type="entry name" value="LAMG-LIKE JELLYROLL FOLD DOMAIN-CONTAINING PROTEIN"/>
    <property type="match status" value="1"/>
</dbReference>
<feature type="region of interest" description="Disordered" evidence="3">
    <location>
        <begin position="79"/>
        <end position="100"/>
    </location>
</feature>
<feature type="region of interest" description="Disordered" evidence="3">
    <location>
        <begin position="973"/>
        <end position="993"/>
    </location>
</feature>
<dbReference type="InterPro" id="IPR016186">
    <property type="entry name" value="C-type_lectin-like/link_sf"/>
</dbReference>
<dbReference type="EMBL" id="OV696704">
    <property type="protein sequence ID" value="CAH1251586.1"/>
    <property type="molecule type" value="Genomic_DNA"/>
</dbReference>
<dbReference type="InterPro" id="IPR003609">
    <property type="entry name" value="Pan_app"/>
</dbReference>
<dbReference type="PROSITE" id="PS50041">
    <property type="entry name" value="C_TYPE_LECTIN_2"/>
    <property type="match status" value="1"/>
</dbReference>
<dbReference type="GO" id="GO:0005576">
    <property type="term" value="C:extracellular region"/>
    <property type="evidence" value="ECO:0007669"/>
    <property type="project" value="InterPro"/>
</dbReference>
<dbReference type="InterPro" id="IPR016187">
    <property type="entry name" value="CTDL_fold"/>
</dbReference>
<dbReference type="CDD" id="cd01100">
    <property type="entry name" value="APPLE_Factor_XI_like"/>
    <property type="match status" value="1"/>
</dbReference>
<dbReference type="InterPro" id="IPR022041">
    <property type="entry name" value="Methyltransf_FA"/>
</dbReference>
<evidence type="ECO:0000256" key="3">
    <source>
        <dbReference type="SAM" id="MobiDB-lite"/>
    </source>
</evidence>
<dbReference type="InterPro" id="IPR001304">
    <property type="entry name" value="C-type_lectin-like"/>
</dbReference>
<dbReference type="Pfam" id="PF14295">
    <property type="entry name" value="PAN_4"/>
    <property type="match status" value="1"/>
</dbReference>
<evidence type="ECO:0000256" key="2">
    <source>
        <dbReference type="ARBA" id="ARBA00023157"/>
    </source>
</evidence>
<keyword evidence="4" id="KW-0812">Transmembrane</keyword>
<evidence type="ECO:0000313" key="6">
    <source>
        <dbReference type="EMBL" id="CAH1251586.1"/>
    </source>
</evidence>
<dbReference type="Gene3D" id="3.50.4.10">
    <property type="entry name" value="Hepatocyte Growth Factor"/>
    <property type="match status" value="1"/>
</dbReference>
<dbReference type="SMART" id="SM00034">
    <property type="entry name" value="CLECT"/>
    <property type="match status" value="1"/>
</dbReference>
<evidence type="ECO:0000256" key="4">
    <source>
        <dbReference type="SAM" id="Phobius"/>
    </source>
</evidence>
<feature type="transmembrane region" description="Helical" evidence="4">
    <location>
        <begin position="105"/>
        <end position="126"/>
    </location>
</feature>
<evidence type="ECO:0000313" key="7">
    <source>
        <dbReference type="Proteomes" id="UP000838412"/>
    </source>
</evidence>
<dbReference type="InterPro" id="IPR013320">
    <property type="entry name" value="ConA-like_dom_sf"/>
</dbReference>
<keyword evidence="7" id="KW-1185">Reference proteome</keyword>
<protein>
    <submittedName>
        <fullName evidence="6">MRC2 protein</fullName>
    </submittedName>
</protein>
<dbReference type="AlphaFoldDB" id="A0A8J9ZBQ9"/>
<keyword evidence="4" id="KW-1133">Transmembrane helix</keyword>
<dbReference type="Gene3D" id="2.60.120.200">
    <property type="match status" value="1"/>
</dbReference>
<keyword evidence="1" id="KW-0677">Repeat</keyword>
<name>A0A8J9ZBQ9_BRALA</name>
<dbReference type="InterPro" id="IPR000177">
    <property type="entry name" value="Apple"/>
</dbReference>
<keyword evidence="4" id="KW-0472">Membrane</keyword>